<evidence type="ECO:0000313" key="7">
    <source>
        <dbReference type="EMBL" id="TGZ84267.1"/>
    </source>
</evidence>
<dbReference type="GO" id="GO:0005634">
    <property type="term" value="C:nucleus"/>
    <property type="evidence" value="ECO:0007669"/>
    <property type="project" value="UniProtKB-SubCell"/>
</dbReference>
<proteinExistence type="predicted"/>
<keyword evidence="8" id="KW-1185">Reference proteome</keyword>
<gene>
    <name evidence="7" type="ORF">EX30DRAFT_292085</name>
</gene>
<evidence type="ECO:0000313" key="8">
    <source>
        <dbReference type="Proteomes" id="UP000298138"/>
    </source>
</evidence>
<dbReference type="STRING" id="341454.A0A4S2N517"/>
<name>A0A4S2N517_9PEZI</name>
<protein>
    <recommendedName>
        <fullName evidence="1">Protein AF-9 homolog</fullName>
    </recommendedName>
</protein>
<dbReference type="GO" id="GO:0000785">
    <property type="term" value="C:chromatin"/>
    <property type="evidence" value="ECO:0007669"/>
    <property type="project" value="UniProtKB-ARBA"/>
</dbReference>
<dbReference type="GO" id="GO:0006355">
    <property type="term" value="P:regulation of DNA-templated transcription"/>
    <property type="evidence" value="ECO:0007669"/>
    <property type="project" value="InterPro"/>
</dbReference>
<dbReference type="PROSITE" id="PS51037">
    <property type="entry name" value="YEATS"/>
    <property type="match status" value="1"/>
</dbReference>
<dbReference type="Proteomes" id="UP000298138">
    <property type="component" value="Unassembled WGS sequence"/>
</dbReference>
<accession>A0A4S2N517</accession>
<dbReference type="FunCoup" id="A0A4S2N517">
    <property type="interactions" value="694"/>
</dbReference>
<evidence type="ECO:0000256" key="2">
    <source>
        <dbReference type="ARBA" id="ARBA00023015"/>
    </source>
</evidence>
<keyword evidence="2" id="KW-0805">Transcription regulation</keyword>
<dbReference type="InterPro" id="IPR055129">
    <property type="entry name" value="YEATS_dom"/>
</dbReference>
<dbReference type="PANTHER" id="PTHR47573">
    <property type="entry name" value="PROTEIN AF-9 HOMOLOG"/>
    <property type="match status" value="1"/>
</dbReference>
<evidence type="ECO:0000259" key="6">
    <source>
        <dbReference type="PROSITE" id="PS51037"/>
    </source>
</evidence>
<dbReference type="OrthoDB" id="16041at2759"/>
<dbReference type="Gene3D" id="2.60.40.1970">
    <property type="entry name" value="YEATS domain"/>
    <property type="match status" value="1"/>
</dbReference>
<dbReference type="Pfam" id="PF03366">
    <property type="entry name" value="YEATS"/>
    <property type="match status" value="1"/>
</dbReference>
<comment type="subcellular location">
    <subcellularLocation>
        <location evidence="5">Nucleus</location>
    </subcellularLocation>
</comment>
<dbReference type="AlphaFoldDB" id="A0A4S2N517"/>
<evidence type="ECO:0000256" key="1">
    <source>
        <dbReference type="ARBA" id="ARBA00022408"/>
    </source>
</evidence>
<evidence type="ECO:0000256" key="5">
    <source>
        <dbReference type="PROSITE-ProRule" id="PRU00376"/>
    </source>
</evidence>
<evidence type="ECO:0000256" key="3">
    <source>
        <dbReference type="ARBA" id="ARBA00023163"/>
    </source>
</evidence>
<keyword evidence="4 5" id="KW-0539">Nucleus</keyword>
<organism evidence="7 8">
    <name type="scientific">Ascodesmis nigricans</name>
    <dbReference type="NCBI Taxonomy" id="341454"/>
    <lineage>
        <taxon>Eukaryota</taxon>
        <taxon>Fungi</taxon>
        <taxon>Dikarya</taxon>
        <taxon>Ascomycota</taxon>
        <taxon>Pezizomycotina</taxon>
        <taxon>Pezizomycetes</taxon>
        <taxon>Pezizales</taxon>
        <taxon>Ascodesmidaceae</taxon>
        <taxon>Ascodesmis</taxon>
    </lineage>
</organism>
<dbReference type="InParanoid" id="A0A4S2N517"/>
<dbReference type="CDD" id="cd16908">
    <property type="entry name" value="YEATS_Yaf9_like"/>
    <property type="match status" value="1"/>
</dbReference>
<feature type="non-terminal residue" evidence="7">
    <location>
        <position position="226"/>
    </location>
</feature>
<dbReference type="InterPro" id="IPR005033">
    <property type="entry name" value="YEATS"/>
</dbReference>
<feature type="domain" description="YEATS" evidence="6">
    <location>
        <begin position="9"/>
        <end position="164"/>
    </location>
</feature>
<evidence type="ECO:0000256" key="4">
    <source>
        <dbReference type="ARBA" id="ARBA00023242"/>
    </source>
</evidence>
<reference evidence="7 8" key="1">
    <citation type="submission" date="2019-04" db="EMBL/GenBank/DDBJ databases">
        <title>Comparative genomics and transcriptomics to analyze fruiting body development in filamentous ascomycetes.</title>
        <authorList>
            <consortium name="DOE Joint Genome Institute"/>
            <person name="Lutkenhaus R."/>
            <person name="Traeger S."/>
            <person name="Breuer J."/>
            <person name="Kuo A."/>
            <person name="Lipzen A."/>
            <person name="Pangilinan J."/>
            <person name="Dilworth D."/>
            <person name="Sandor L."/>
            <person name="Poggeler S."/>
            <person name="Barry K."/>
            <person name="Grigoriev I.V."/>
            <person name="Nowrousian M."/>
        </authorList>
    </citation>
    <scope>NUCLEOTIDE SEQUENCE [LARGE SCALE GENOMIC DNA]</scope>
    <source>
        <strain evidence="7 8">CBS 389.68</strain>
    </source>
</reference>
<dbReference type="InterPro" id="IPR038704">
    <property type="entry name" value="YEAST_sf"/>
</dbReference>
<dbReference type="PANTHER" id="PTHR47573:SF1">
    <property type="entry name" value="PROTEIN AF-9 HOMOLOG"/>
    <property type="match status" value="1"/>
</dbReference>
<dbReference type="EMBL" id="ML220113">
    <property type="protein sequence ID" value="TGZ84267.1"/>
    <property type="molecule type" value="Genomic_DNA"/>
</dbReference>
<sequence>MVSASQTKRVKGYSVYRPIVYGNEAHPLPPDKRPTGAAADHTHQWTISVKGINDTDISYFIKKVQFKLHAESYTPAIRTIETAPFQVTETGWGEFEIAIKLYFHPESNEKPLQLFHYLKLHPYIGTEAELEAHRLQGKSVTSYSYDEVVFNEPTEAMFEVLTNKGTARVPPRARGAKGEFVEETERMELDKLGAGLRKVKEQTDLIKQKALAKEKEVAELRRRLEE</sequence>
<keyword evidence="3" id="KW-0804">Transcription</keyword>